<feature type="transmembrane region" description="Helical" evidence="1">
    <location>
        <begin position="73"/>
        <end position="92"/>
    </location>
</feature>
<dbReference type="GO" id="GO:0042392">
    <property type="term" value="F:sphingosine-1-phosphate phosphatase activity"/>
    <property type="evidence" value="ECO:0007669"/>
    <property type="project" value="TreeGrafter"/>
</dbReference>
<dbReference type="AlphaFoldDB" id="A0A166BNV3"/>
<dbReference type="SMART" id="SM00014">
    <property type="entry name" value="acidPPc"/>
    <property type="match status" value="1"/>
</dbReference>
<protein>
    <submittedName>
        <fullName evidence="3">PAP2-domain-containing protein</fullName>
    </submittedName>
</protein>
<evidence type="ECO:0000313" key="4">
    <source>
        <dbReference type="Proteomes" id="UP000076798"/>
    </source>
</evidence>
<dbReference type="PANTHER" id="PTHR14969">
    <property type="entry name" value="SPHINGOSINE-1-PHOSPHATE PHOSPHOHYDROLASE"/>
    <property type="match status" value="1"/>
</dbReference>
<dbReference type="InterPro" id="IPR000326">
    <property type="entry name" value="PAP2/HPO"/>
</dbReference>
<accession>A0A166BNV3</accession>
<sequence length="162" mass="17511">MSVWLQILNRTSRIVTALTALFFIYTRSLGVAYFIAGAVACSIFVKTVKKVIRQPRPPGLSKKVSYGMPSTHSATIMFYATYIVLAAALLPIHPSLSQSPLTRVIPPVVAVPWASSIALSRIRLGHHTPAQVLVGSVLGCAFAASWFSLEKTVTEYVIAVVP</sequence>
<dbReference type="SUPFAM" id="SSF48317">
    <property type="entry name" value="Acid phosphatase/Vanadium-dependent haloperoxidase"/>
    <property type="match status" value="1"/>
</dbReference>
<evidence type="ECO:0000259" key="2">
    <source>
        <dbReference type="SMART" id="SM00014"/>
    </source>
</evidence>
<organism evidence="3 4">
    <name type="scientific">Sistotremastrum suecicum HHB10207 ss-3</name>
    <dbReference type="NCBI Taxonomy" id="1314776"/>
    <lineage>
        <taxon>Eukaryota</taxon>
        <taxon>Fungi</taxon>
        <taxon>Dikarya</taxon>
        <taxon>Basidiomycota</taxon>
        <taxon>Agaricomycotina</taxon>
        <taxon>Agaricomycetes</taxon>
        <taxon>Sistotremastrales</taxon>
        <taxon>Sistotremastraceae</taxon>
        <taxon>Sistotremastrum</taxon>
    </lineage>
</organism>
<dbReference type="Pfam" id="PF01569">
    <property type="entry name" value="PAP2"/>
    <property type="match status" value="1"/>
</dbReference>
<dbReference type="Gene3D" id="1.20.144.10">
    <property type="entry name" value="Phosphatidic acid phosphatase type 2/haloperoxidase"/>
    <property type="match status" value="1"/>
</dbReference>
<keyword evidence="1" id="KW-1133">Transmembrane helix</keyword>
<feature type="domain" description="Phosphatidic acid phosphatase type 2/haloperoxidase" evidence="2">
    <location>
        <begin position="31"/>
        <end position="147"/>
    </location>
</feature>
<proteinExistence type="predicted"/>
<dbReference type="OrthoDB" id="302705at2759"/>
<dbReference type="STRING" id="1314776.A0A166BNV3"/>
<gene>
    <name evidence="3" type="ORF">SISSUDRAFT_1049622</name>
</gene>
<feature type="transmembrane region" description="Helical" evidence="1">
    <location>
        <begin position="31"/>
        <end position="52"/>
    </location>
</feature>
<reference evidence="3 4" key="1">
    <citation type="journal article" date="2016" name="Mol. Biol. Evol.">
        <title>Comparative Genomics of Early-Diverging Mushroom-Forming Fungi Provides Insights into the Origins of Lignocellulose Decay Capabilities.</title>
        <authorList>
            <person name="Nagy L.G."/>
            <person name="Riley R."/>
            <person name="Tritt A."/>
            <person name="Adam C."/>
            <person name="Daum C."/>
            <person name="Floudas D."/>
            <person name="Sun H."/>
            <person name="Yadav J.S."/>
            <person name="Pangilinan J."/>
            <person name="Larsson K.H."/>
            <person name="Matsuura K."/>
            <person name="Barry K."/>
            <person name="Labutti K."/>
            <person name="Kuo R."/>
            <person name="Ohm R.A."/>
            <person name="Bhattacharya S.S."/>
            <person name="Shirouzu T."/>
            <person name="Yoshinaga Y."/>
            <person name="Martin F.M."/>
            <person name="Grigoriev I.V."/>
            <person name="Hibbett D.S."/>
        </authorList>
    </citation>
    <scope>NUCLEOTIDE SEQUENCE [LARGE SCALE GENOMIC DNA]</scope>
    <source>
        <strain evidence="3 4">HHB10207 ss-3</strain>
    </source>
</reference>
<evidence type="ECO:0000256" key="1">
    <source>
        <dbReference type="SAM" id="Phobius"/>
    </source>
</evidence>
<dbReference type="EMBL" id="KV428103">
    <property type="protein sequence ID" value="KZT36582.1"/>
    <property type="molecule type" value="Genomic_DNA"/>
</dbReference>
<name>A0A166BNV3_9AGAM</name>
<dbReference type="Proteomes" id="UP000076798">
    <property type="component" value="Unassembled WGS sequence"/>
</dbReference>
<feature type="transmembrane region" description="Helical" evidence="1">
    <location>
        <begin position="132"/>
        <end position="149"/>
    </location>
</feature>
<keyword evidence="1" id="KW-0472">Membrane</keyword>
<keyword evidence="4" id="KW-1185">Reference proteome</keyword>
<dbReference type="PANTHER" id="PTHR14969:SF13">
    <property type="entry name" value="AT30094P"/>
    <property type="match status" value="1"/>
</dbReference>
<dbReference type="InterPro" id="IPR036938">
    <property type="entry name" value="PAP2/HPO_sf"/>
</dbReference>
<keyword evidence="1" id="KW-0812">Transmembrane</keyword>
<evidence type="ECO:0000313" key="3">
    <source>
        <dbReference type="EMBL" id="KZT36582.1"/>
    </source>
</evidence>